<sequence>MATASVSSKKVRDSMRETSSDVREQAKNLARDLSKEISQNITENTNGFDVQDQNQDQGTVVSSKKTEDHIKYAFEVVLRTIKSVYFILLPIVMNAYSSYFVNSKTGSKNESKSEGKRSKKTETSVSSLPASLKNLDINLVKNNVGYLFLAFEVYSILFHNFLVRVWILANFVATVLYMYNTLSDPDIKKRFVPIGTPEVKKYSGAVVVLGAMLLLFFTTSVGMFTIPLILYLLNRTTKNVFGRGF</sequence>
<keyword evidence="2" id="KW-0812">Transmembrane</keyword>
<dbReference type="Proteomes" id="UP000594342">
    <property type="component" value="Unassembled WGS sequence"/>
</dbReference>
<gene>
    <name evidence="3" type="ORF">YASMINEVIRUS_1380</name>
</gene>
<feature type="compositionally biased region" description="Basic and acidic residues" evidence="1">
    <location>
        <begin position="107"/>
        <end position="122"/>
    </location>
</feature>
<evidence type="ECO:0000313" key="4">
    <source>
        <dbReference type="Proteomes" id="UP000594342"/>
    </source>
</evidence>
<reference evidence="3 4" key="1">
    <citation type="submission" date="2018-10" db="EMBL/GenBank/DDBJ databases">
        <authorList>
            <consortium name="IHU Genomes"/>
        </authorList>
    </citation>
    <scope>NUCLEOTIDE SEQUENCE [LARGE SCALE GENOMIC DNA]</scope>
    <source>
        <strain evidence="3 4">A1</strain>
    </source>
</reference>
<keyword evidence="2" id="KW-1133">Transmembrane helix</keyword>
<comment type="caution">
    <text evidence="3">The sequence shown here is derived from an EMBL/GenBank/DDBJ whole genome shotgun (WGS) entry which is preliminary data.</text>
</comment>
<evidence type="ECO:0000256" key="2">
    <source>
        <dbReference type="SAM" id="Phobius"/>
    </source>
</evidence>
<feature type="region of interest" description="Disordered" evidence="1">
    <location>
        <begin position="103"/>
        <end position="122"/>
    </location>
</feature>
<evidence type="ECO:0000313" key="3">
    <source>
        <dbReference type="EMBL" id="VBB18848.1"/>
    </source>
</evidence>
<evidence type="ECO:0000256" key="1">
    <source>
        <dbReference type="SAM" id="MobiDB-lite"/>
    </source>
</evidence>
<feature type="region of interest" description="Disordered" evidence="1">
    <location>
        <begin position="1"/>
        <end position="29"/>
    </location>
</feature>
<keyword evidence="4" id="KW-1185">Reference proteome</keyword>
<protein>
    <submittedName>
        <fullName evidence="3">Uncharacterized protein</fullName>
    </submittedName>
</protein>
<keyword evidence="2" id="KW-0472">Membrane</keyword>
<name>A0A5K0UA00_9VIRU</name>
<accession>A0A5K0UA00</accession>
<feature type="transmembrane region" description="Helical" evidence="2">
    <location>
        <begin position="202"/>
        <end position="233"/>
    </location>
</feature>
<organism evidence="3 4">
    <name type="scientific">Yasminevirus sp. GU-2018</name>
    <dbReference type="NCBI Taxonomy" id="2420051"/>
    <lineage>
        <taxon>Viruses</taxon>
        <taxon>Varidnaviria</taxon>
        <taxon>Bamfordvirae</taxon>
        <taxon>Nucleocytoviricota</taxon>
        <taxon>Megaviricetes</taxon>
        <taxon>Imitervirales</taxon>
        <taxon>Mimiviridae</taxon>
        <taxon>Klosneuvirinae</taxon>
        <taxon>Yasminevirus</taxon>
        <taxon>Yasminevirus saudimassiliense</taxon>
    </lineage>
</organism>
<feature type="compositionally biased region" description="Basic and acidic residues" evidence="1">
    <location>
        <begin position="10"/>
        <end position="29"/>
    </location>
</feature>
<proteinExistence type="predicted"/>
<dbReference type="EMBL" id="UPSH01000001">
    <property type="protein sequence ID" value="VBB18848.1"/>
    <property type="molecule type" value="Genomic_DNA"/>
</dbReference>